<evidence type="ECO:0000313" key="3">
    <source>
        <dbReference type="Proteomes" id="UP000531231"/>
    </source>
</evidence>
<dbReference type="CDD" id="cd06553">
    <property type="entry name" value="ASCH_Ef3133_like"/>
    <property type="match status" value="1"/>
</dbReference>
<dbReference type="PANTHER" id="PTHR39203:SF1">
    <property type="entry name" value="CYTOPLASMIC PROTEIN"/>
    <property type="match status" value="1"/>
</dbReference>
<organism evidence="2 3">
    <name type="scientific">Pseudochrobactrum saccharolyticum</name>
    <dbReference type="NCBI Taxonomy" id="354352"/>
    <lineage>
        <taxon>Bacteria</taxon>
        <taxon>Pseudomonadati</taxon>
        <taxon>Pseudomonadota</taxon>
        <taxon>Alphaproteobacteria</taxon>
        <taxon>Hyphomicrobiales</taxon>
        <taxon>Brucellaceae</taxon>
        <taxon>Pseudochrobactrum</taxon>
    </lineage>
</organism>
<dbReference type="Proteomes" id="UP000531231">
    <property type="component" value="Unassembled WGS sequence"/>
</dbReference>
<accession>A0A7W8ERN4</accession>
<dbReference type="RefSeq" id="WP_151157925.1">
    <property type="nucleotide sequence ID" value="NZ_JACHIL010000007.1"/>
</dbReference>
<keyword evidence="3" id="KW-1185">Reference proteome</keyword>
<dbReference type="Pfam" id="PF04266">
    <property type="entry name" value="ASCH"/>
    <property type="match status" value="1"/>
</dbReference>
<dbReference type="EMBL" id="JACHIL010000007">
    <property type="protein sequence ID" value="MBB5092788.1"/>
    <property type="molecule type" value="Genomic_DNA"/>
</dbReference>
<dbReference type="InterPro" id="IPR009326">
    <property type="entry name" value="DUF984"/>
</dbReference>
<dbReference type="PANTHER" id="PTHR39203">
    <property type="entry name" value="CYTOPLASMIC PROTEIN-RELATED"/>
    <property type="match status" value="1"/>
</dbReference>
<dbReference type="AlphaFoldDB" id="A0A7W8ERN4"/>
<gene>
    <name evidence="2" type="ORF">HNQ68_003351</name>
</gene>
<dbReference type="PIRSF" id="PIRSF021320">
    <property type="entry name" value="DUF984"/>
    <property type="match status" value="1"/>
</dbReference>
<dbReference type="InterPro" id="IPR007374">
    <property type="entry name" value="ASCH_domain"/>
</dbReference>
<reference evidence="2 3" key="1">
    <citation type="submission" date="2020-08" db="EMBL/GenBank/DDBJ databases">
        <title>Genomic Encyclopedia of Type Strains, Phase IV (KMG-IV): sequencing the most valuable type-strain genomes for metagenomic binning, comparative biology and taxonomic classification.</title>
        <authorList>
            <person name="Goeker M."/>
        </authorList>
    </citation>
    <scope>NUCLEOTIDE SEQUENCE [LARGE SCALE GENOMIC DNA]</scope>
    <source>
        <strain evidence="2 3">DSM 25620</strain>
    </source>
</reference>
<dbReference type="SUPFAM" id="SSF88697">
    <property type="entry name" value="PUA domain-like"/>
    <property type="match status" value="1"/>
</dbReference>
<dbReference type="Gene3D" id="3.10.400.10">
    <property type="entry name" value="Sulfate adenylyltransferase"/>
    <property type="match status" value="1"/>
</dbReference>
<protein>
    <submittedName>
        <fullName evidence="2">Uncharacterized protein YhfF</fullName>
    </submittedName>
</protein>
<feature type="domain" description="ASCH" evidence="1">
    <location>
        <begin position="14"/>
        <end position="130"/>
    </location>
</feature>
<sequence>MTSIPPEFQDAFTFAFGDSPELADELLNLVLAGKKTATCAALRDFGADGEPMPQVGRRDVVLDGSGRPACVIETTDVTISRFDEVDHDFAEAEGEGDFTEWEKGHQAYFERNGGFEPDMEIVCERFKLIAVLAR</sequence>
<proteinExistence type="predicted"/>
<evidence type="ECO:0000313" key="2">
    <source>
        <dbReference type="EMBL" id="MBB5092788.1"/>
    </source>
</evidence>
<name>A0A7W8ERN4_9HYPH</name>
<comment type="caution">
    <text evidence="2">The sequence shown here is derived from an EMBL/GenBank/DDBJ whole genome shotgun (WGS) entry which is preliminary data.</text>
</comment>
<evidence type="ECO:0000259" key="1">
    <source>
        <dbReference type="SMART" id="SM01022"/>
    </source>
</evidence>
<dbReference type="SMART" id="SM01022">
    <property type="entry name" value="ASCH"/>
    <property type="match status" value="1"/>
</dbReference>
<dbReference type="InterPro" id="IPR015947">
    <property type="entry name" value="PUA-like_sf"/>
</dbReference>